<evidence type="ECO:0000256" key="6">
    <source>
        <dbReference type="ARBA" id="ARBA00023136"/>
    </source>
</evidence>
<dbReference type="EMBL" id="MTKT01004939">
    <property type="protein sequence ID" value="OWM69281.1"/>
    <property type="molecule type" value="Genomic_DNA"/>
</dbReference>
<keyword evidence="4 12" id="KW-0732">Signal</keyword>
<evidence type="ECO:0000256" key="7">
    <source>
        <dbReference type="ARBA" id="ARBA00023180"/>
    </source>
</evidence>
<dbReference type="PANTHER" id="PTHR34114">
    <property type="entry name" value="ARABINOGALACTAN PEPTIDE 1"/>
    <property type="match status" value="1"/>
</dbReference>
<dbReference type="GeneID" id="116210123"/>
<evidence type="ECO:0000313" key="13">
    <source>
        <dbReference type="EMBL" id="OWM69281.1"/>
    </source>
</evidence>
<dbReference type="GO" id="GO:0098552">
    <property type="term" value="C:side of membrane"/>
    <property type="evidence" value="ECO:0007669"/>
    <property type="project" value="UniProtKB-KW"/>
</dbReference>
<evidence type="ECO:0000256" key="4">
    <source>
        <dbReference type="ARBA" id="ARBA00022729"/>
    </source>
</evidence>
<keyword evidence="11" id="KW-1133">Transmembrane helix</keyword>
<accession>A0A218WAQ3</accession>
<keyword evidence="11" id="KW-0812">Transmembrane</keyword>
<proteinExistence type="inferred from homology"/>
<evidence type="ECO:0000256" key="2">
    <source>
        <dbReference type="ARBA" id="ARBA00005835"/>
    </source>
</evidence>
<gene>
    <name evidence="16" type="primary">LOC116210123</name>
    <name evidence="13" type="ORF">CDL15_Pgr025468</name>
</gene>
<sequence length="61" mass="6078">MEVMRMKLLAAFMLVALVASAAVQKAAAAEAPAPSPASDATAVFVPTLFASVASLAAGFLL</sequence>
<keyword evidence="15" id="KW-1185">Reference proteome</keyword>
<dbReference type="Proteomes" id="UP000515151">
    <property type="component" value="Chromosome 6"/>
</dbReference>
<dbReference type="InterPro" id="IPR039281">
    <property type="entry name" value="AGP3/12/13/14/21"/>
</dbReference>
<evidence type="ECO:0000256" key="1">
    <source>
        <dbReference type="ARBA" id="ARBA00004589"/>
    </source>
</evidence>
<evidence type="ECO:0000256" key="12">
    <source>
        <dbReference type="SAM" id="SignalP"/>
    </source>
</evidence>
<organism evidence="13 14">
    <name type="scientific">Punica granatum</name>
    <name type="common">Pomegranate</name>
    <dbReference type="NCBI Taxonomy" id="22663"/>
    <lineage>
        <taxon>Eukaryota</taxon>
        <taxon>Viridiplantae</taxon>
        <taxon>Streptophyta</taxon>
        <taxon>Embryophyta</taxon>
        <taxon>Tracheophyta</taxon>
        <taxon>Spermatophyta</taxon>
        <taxon>Magnoliopsida</taxon>
        <taxon>eudicotyledons</taxon>
        <taxon>Gunneridae</taxon>
        <taxon>Pentapetalae</taxon>
        <taxon>rosids</taxon>
        <taxon>malvids</taxon>
        <taxon>Myrtales</taxon>
        <taxon>Lythraceae</taxon>
        <taxon>Punica</taxon>
    </lineage>
</organism>
<evidence type="ECO:0000256" key="8">
    <source>
        <dbReference type="ARBA" id="ARBA00023278"/>
    </source>
</evidence>
<feature type="transmembrane region" description="Helical" evidence="11">
    <location>
        <begin position="38"/>
        <end position="60"/>
    </location>
</feature>
<protein>
    <submittedName>
        <fullName evidence="16">Arabinogalactan protein 21</fullName>
    </submittedName>
</protein>
<reference evidence="16" key="4">
    <citation type="submission" date="2025-04" db="UniProtKB">
        <authorList>
            <consortium name="RefSeq"/>
        </authorList>
    </citation>
    <scope>IDENTIFICATION</scope>
    <source>
        <tissue evidence="16">Leaf</tissue>
    </source>
</reference>
<keyword evidence="9" id="KW-0449">Lipoprotein</keyword>
<keyword evidence="7" id="KW-0325">Glycoprotein</keyword>
<comment type="subcellular location">
    <subcellularLocation>
        <location evidence="10">Endomembrane system</location>
        <topology evidence="10">Lipid-anchor</topology>
    </subcellularLocation>
    <subcellularLocation>
        <location evidence="1">Membrane</location>
        <topology evidence="1">Lipid-anchor</topology>
        <topology evidence="1">GPI-anchor</topology>
    </subcellularLocation>
</comment>
<evidence type="ECO:0000313" key="14">
    <source>
        <dbReference type="Proteomes" id="UP000197138"/>
    </source>
</evidence>
<dbReference type="AlphaFoldDB" id="A0A218WAQ3"/>
<evidence type="ECO:0000256" key="10">
    <source>
        <dbReference type="ARBA" id="ARBA00037868"/>
    </source>
</evidence>
<dbReference type="PANTHER" id="PTHR34114:SF11">
    <property type="entry name" value="ARABINOGALACTAN PROTEIN 13-RELATED"/>
    <property type="match status" value="1"/>
</dbReference>
<feature type="chain" id="PRO_5044568923" evidence="12">
    <location>
        <begin position="29"/>
        <end position="61"/>
    </location>
</feature>
<evidence type="ECO:0000313" key="15">
    <source>
        <dbReference type="Proteomes" id="UP000515151"/>
    </source>
</evidence>
<dbReference type="GO" id="GO:0012505">
    <property type="term" value="C:endomembrane system"/>
    <property type="evidence" value="ECO:0007669"/>
    <property type="project" value="UniProtKB-SubCell"/>
</dbReference>
<keyword evidence="6 11" id="KW-0472">Membrane</keyword>
<dbReference type="RefSeq" id="XP_031399797.1">
    <property type="nucleotide sequence ID" value="XM_031543937.1"/>
</dbReference>
<reference evidence="15" key="3">
    <citation type="journal article" date="2020" name="Plant Biotechnol. J.">
        <title>The pomegranate (Punica granatum L.) draft genome dissects genetic divergence between soft- and hard-seeded cultivars.</title>
        <authorList>
            <person name="Luo X."/>
            <person name="Li H."/>
            <person name="Wu Z."/>
            <person name="Yao W."/>
            <person name="Zhao P."/>
            <person name="Cao D."/>
            <person name="Yu H."/>
            <person name="Li K."/>
            <person name="Poudel K."/>
            <person name="Zhao D."/>
            <person name="Zhang F."/>
            <person name="Xia X."/>
            <person name="Chen L."/>
            <person name="Wang Q."/>
            <person name="Jing D."/>
            <person name="Cao S."/>
        </authorList>
    </citation>
    <scope>NUCLEOTIDE SEQUENCE [LARGE SCALE GENOMIC DNA]</scope>
</reference>
<keyword evidence="5" id="KW-0654">Proteoglycan</keyword>
<evidence type="ECO:0000313" key="16">
    <source>
        <dbReference type="RefSeq" id="XP_031399797.1"/>
    </source>
</evidence>
<evidence type="ECO:0000256" key="9">
    <source>
        <dbReference type="ARBA" id="ARBA00023288"/>
    </source>
</evidence>
<feature type="signal peptide" evidence="12">
    <location>
        <begin position="1"/>
        <end position="28"/>
    </location>
</feature>
<reference evidence="14" key="1">
    <citation type="journal article" date="2017" name="Plant J.">
        <title>The pomegranate (Punica granatum L.) genome and the genomics of punicalagin biosynthesis.</title>
        <authorList>
            <person name="Qin G."/>
            <person name="Xu C."/>
            <person name="Ming R."/>
            <person name="Tang H."/>
            <person name="Guyot R."/>
            <person name="Kramer E.M."/>
            <person name="Hu Y."/>
            <person name="Yi X."/>
            <person name="Qi Y."/>
            <person name="Xu X."/>
            <person name="Gao Z."/>
            <person name="Pan H."/>
            <person name="Jian J."/>
            <person name="Tian Y."/>
            <person name="Yue Z."/>
            <person name="Xu Y."/>
        </authorList>
    </citation>
    <scope>NUCLEOTIDE SEQUENCE [LARGE SCALE GENOMIC DNA]</scope>
    <source>
        <strain evidence="14">cv. Dabenzi</strain>
    </source>
</reference>
<evidence type="ECO:0000256" key="5">
    <source>
        <dbReference type="ARBA" id="ARBA00022974"/>
    </source>
</evidence>
<name>A0A218WAQ3_PUNGR</name>
<dbReference type="Proteomes" id="UP000197138">
    <property type="component" value="Unassembled WGS sequence"/>
</dbReference>
<keyword evidence="3" id="KW-0336">GPI-anchor</keyword>
<keyword evidence="8" id="KW-0379">Hydroxylation</keyword>
<reference evidence="13" key="2">
    <citation type="submission" date="2017-06" db="EMBL/GenBank/DDBJ databases">
        <title>The pomegranate genome and the genomics of punicalagin biosynthesis.</title>
        <authorList>
            <person name="Xu C."/>
        </authorList>
    </citation>
    <scope>NUCLEOTIDE SEQUENCE [LARGE SCALE GENOMIC DNA]</scope>
    <source>
        <tissue evidence="13">Fresh leaf</tissue>
    </source>
</reference>
<evidence type="ECO:0000256" key="11">
    <source>
        <dbReference type="SAM" id="Phobius"/>
    </source>
</evidence>
<comment type="similarity">
    <text evidence="2">Belongs to the AG-peptide AGP family.</text>
</comment>
<evidence type="ECO:0000256" key="3">
    <source>
        <dbReference type="ARBA" id="ARBA00022622"/>
    </source>
</evidence>